<keyword evidence="3" id="KW-1185">Reference proteome</keyword>
<comment type="caution">
    <text evidence="2">The sequence shown here is derived from an EMBL/GenBank/DDBJ whole genome shotgun (WGS) entry which is preliminary data.</text>
</comment>
<gene>
    <name evidence="2" type="ORF">PLEPLA_LOCUS45051</name>
</gene>
<evidence type="ECO:0000313" key="2">
    <source>
        <dbReference type="EMBL" id="CAB1457229.1"/>
    </source>
</evidence>
<proteinExistence type="predicted"/>
<evidence type="ECO:0000313" key="3">
    <source>
        <dbReference type="Proteomes" id="UP001153269"/>
    </source>
</evidence>
<dbReference type="Proteomes" id="UP001153269">
    <property type="component" value="Unassembled WGS sequence"/>
</dbReference>
<accession>A0A9N7ZCX9</accession>
<dbReference type="EMBL" id="CADEAL010004331">
    <property type="protein sequence ID" value="CAB1457229.1"/>
    <property type="molecule type" value="Genomic_DNA"/>
</dbReference>
<name>A0A9N7ZCX9_PLEPL</name>
<organism evidence="2 3">
    <name type="scientific">Pleuronectes platessa</name>
    <name type="common">European plaice</name>
    <dbReference type="NCBI Taxonomy" id="8262"/>
    <lineage>
        <taxon>Eukaryota</taxon>
        <taxon>Metazoa</taxon>
        <taxon>Chordata</taxon>
        <taxon>Craniata</taxon>
        <taxon>Vertebrata</taxon>
        <taxon>Euteleostomi</taxon>
        <taxon>Actinopterygii</taxon>
        <taxon>Neopterygii</taxon>
        <taxon>Teleostei</taxon>
        <taxon>Neoteleostei</taxon>
        <taxon>Acanthomorphata</taxon>
        <taxon>Carangaria</taxon>
        <taxon>Pleuronectiformes</taxon>
        <taxon>Pleuronectoidei</taxon>
        <taxon>Pleuronectidae</taxon>
        <taxon>Pleuronectes</taxon>
    </lineage>
</organism>
<sequence>MAAIGMVQMLIEAAEYLERRERGAEHCYASMPPFISSGERESLKRKSKSKKNTSSRSTHNEMEKNSYILPLIVDPEQQLSGQPE</sequence>
<protein>
    <submittedName>
        <fullName evidence="2">Uncharacterized protein</fullName>
    </submittedName>
</protein>
<feature type="region of interest" description="Disordered" evidence="1">
    <location>
        <begin position="28"/>
        <end position="84"/>
    </location>
</feature>
<reference evidence="2" key="1">
    <citation type="submission" date="2020-03" db="EMBL/GenBank/DDBJ databases">
        <authorList>
            <person name="Weist P."/>
        </authorList>
    </citation>
    <scope>NUCLEOTIDE SEQUENCE</scope>
</reference>
<dbReference type="AlphaFoldDB" id="A0A9N7ZCX9"/>
<evidence type="ECO:0000256" key="1">
    <source>
        <dbReference type="SAM" id="MobiDB-lite"/>
    </source>
</evidence>